<protein>
    <recommendedName>
        <fullName evidence="3">F-box domain-containing protein</fullName>
    </recommendedName>
</protein>
<dbReference type="OMA" id="WAATICE"/>
<name>K3WMD3_GLOUD</name>
<dbReference type="InParanoid" id="K3WMD3"/>
<dbReference type="Proteomes" id="UP000019132">
    <property type="component" value="Unassembled WGS sequence"/>
</dbReference>
<reference evidence="2" key="1">
    <citation type="journal article" date="2010" name="Genome Biol.">
        <title>Genome sequence of the necrotrophic plant pathogen Pythium ultimum reveals original pathogenicity mechanisms and effector repertoire.</title>
        <authorList>
            <person name="Levesque C.A."/>
            <person name="Brouwer H."/>
            <person name="Cano L."/>
            <person name="Hamilton J.P."/>
            <person name="Holt C."/>
            <person name="Huitema E."/>
            <person name="Raffaele S."/>
            <person name="Robideau G.P."/>
            <person name="Thines M."/>
            <person name="Win J."/>
            <person name="Zerillo M.M."/>
            <person name="Beakes G.W."/>
            <person name="Boore J.L."/>
            <person name="Busam D."/>
            <person name="Dumas B."/>
            <person name="Ferriera S."/>
            <person name="Fuerstenberg S.I."/>
            <person name="Gachon C.M."/>
            <person name="Gaulin E."/>
            <person name="Govers F."/>
            <person name="Grenville-Briggs L."/>
            <person name="Horner N."/>
            <person name="Hostetler J."/>
            <person name="Jiang R.H."/>
            <person name="Johnson J."/>
            <person name="Krajaejun T."/>
            <person name="Lin H."/>
            <person name="Meijer H.J."/>
            <person name="Moore B."/>
            <person name="Morris P."/>
            <person name="Phuntmart V."/>
            <person name="Puiu D."/>
            <person name="Shetty J."/>
            <person name="Stajich J.E."/>
            <person name="Tripathy S."/>
            <person name="Wawra S."/>
            <person name="van West P."/>
            <person name="Whitty B.R."/>
            <person name="Coutinho P.M."/>
            <person name="Henrissat B."/>
            <person name="Martin F."/>
            <person name="Thomas P.D."/>
            <person name="Tyler B.M."/>
            <person name="De Vries R.P."/>
            <person name="Kamoun S."/>
            <person name="Yandell M."/>
            <person name="Tisserat N."/>
            <person name="Buell C.R."/>
        </authorList>
    </citation>
    <scope>NUCLEOTIDE SEQUENCE</scope>
    <source>
        <strain evidence="2">DAOM:BR144</strain>
    </source>
</reference>
<keyword evidence="2" id="KW-1185">Reference proteome</keyword>
<accession>K3WMD3</accession>
<evidence type="ECO:0000313" key="1">
    <source>
        <dbReference type="EnsemblProtists" id="PYU1_T006125"/>
    </source>
</evidence>
<sequence length="147" mass="16417">MAHCVDFHQCVPLGIGSLLVASPQTVLVCKTWAATICEIKREFQSLYATIELTSSSESQMTAIYRDMEERGHGLRELTVIVEGAQAGLRLRFVQPKAHVHPPKMSVGWNRVFASCPNLLRLDLSYFPLTLDHIEPILDAALTHCMNL</sequence>
<dbReference type="VEuPathDB" id="FungiDB:PYU1_G006113"/>
<reference evidence="2" key="2">
    <citation type="submission" date="2010-04" db="EMBL/GenBank/DDBJ databases">
        <authorList>
            <person name="Buell R."/>
            <person name="Hamilton J."/>
            <person name="Hostetler J."/>
        </authorList>
    </citation>
    <scope>NUCLEOTIDE SEQUENCE [LARGE SCALE GENOMIC DNA]</scope>
    <source>
        <strain evidence="2">DAOM:BR144</strain>
    </source>
</reference>
<reference evidence="1" key="3">
    <citation type="submission" date="2015-02" db="UniProtKB">
        <authorList>
            <consortium name="EnsemblProtists"/>
        </authorList>
    </citation>
    <scope>IDENTIFICATION</scope>
    <source>
        <strain evidence="1">DAOM BR144</strain>
    </source>
</reference>
<dbReference type="EMBL" id="GL376625">
    <property type="status" value="NOT_ANNOTATED_CDS"/>
    <property type="molecule type" value="Genomic_DNA"/>
</dbReference>
<organism evidence="1 2">
    <name type="scientific">Globisporangium ultimum (strain ATCC 200006 / CBS 805.95 / DAOM BR144)</name>
    <name type="common">Pythium ultimum</name>
    <dbReference type="NCBI Taxonomy" id="431595"/>
    <lineage>
        <taxon>Eukaryota</taxon>
        <taxon>Sar</taxon>
        <taxon>Stramenopiles</taxon>
        <taxon>Oomycota</taxon>
        <taxon>Peronosporomycetes</taxon>
        <taxon>Pythiales</taxon>
        <taxon>Pythiaceae</taxon>
        <taxon>Globisporangium</taxon>
    </lineage>
</organism>
<evidence type="ECO:0000313" key="2">
    <source>
        <dbReference type="Proteomes" id="UP000019132"/>
    </source>
</evidence>
<evidence type="ECO:0008006" key="3">
    <source>
        <dbReference type="Google" id="ProtNLM"/>
    </source>
</evidence>
<dbReference type="EnsemblProtists" id="PYU1_T006125">
    <property type="protein sequence ID" value="PYU1_T006125"/>
    <property type="gene ID" value="PYU1_G006113"/>
</dbReference>
<dbReference type="AlphaFoldDB" id="K3WMD3"/>
<dbReference type="HOGENOM" id="CLU_1771815_0_0_1"/>
<proteinExistence type="predicted"/>